<dbReference type="RefSeq" id="WP_209853911.1">
    <property type="nucleotide sequence ID" value="NZ_JAGGJV010000006.1"/>
</dbReference>
<feature type="transmembrane region" description="Helical" evidence="7">
    <location>
        <begin position="252"/>
        <end position="275"/>
    </location>
</feature>
<protein>
    <submittedName>
        <fullName evidence="10">Peptide/nickel transport system permease protein</fullName>
    </submittedName>
</protein>
<feature type="transmembrane region" description="Helical" evidence="7">
    <location>
        <begin position="89"/>
        <end position="113"/>
    </location>
</feature>
<keyword evidence="2 7" id="KW-0813">Transport</keyword>
<sequence>MANDLISKNRSGSGYALWRRMSELKAGLVGLAIGLIIIGGALIGPLLATVSPTDFVGAPFDPPSQDAMLGTDFMGRDVLSRVLHGGTQILGLSALATVIGVLIGTLLGIVGGYLKGRTDDIIMRLLDVAMAFPQTVLALLFISIVGPKSWLIAILVAAIHIPQVARVMRSVALRVSEEDYIRYAEAIGVSMTRIITREILPNLTAPLMVELGLRFTYSIALIAGLGFLGLMADPSIPDWGMMVNENRIGLLSNAWAVATPVLILAVLTIGTNIFADSLGRSNRGMPSGPADDPKDDEKLSAGKTLETNSDNAAGEIRG</sequence>
<feature type="transmembrane region" description="Helical" evidence="7">
    <location>
        <begin position="215"/>
        <end position="232"/>
    </location>
</feature>
<evidence type="ECO:0000313" key="10">
    <source>
        <dbReference type="EMBL" id="MBP1859875.1"/>
    </source>
</evidence>
<feature type="region of interest" description="Disordered" evidence="8">
    <location>
        <begin position="280"/>
        <end position="318"/>
    </location>
</feature>
<evidence type="ECO:0000256" key="7">
    <source>
        <dbReference type="RuleBase" id="RU363032"/>
    </source>
</evidence>
<evidence type="ECO:0000313" key="11">
    <source>
        <dbReference type="Proteomes" id="UP000823786"/>
    </source>
</evidence>
<dbReference type="SUPFAM" id="SSF161098">
    <property type="entry name" value="MetI-like"/>
    <property type="match status" value="1"/>
</dbReference>
<evidence type="ECO:0000256" key="8">
    <source>
        <dbReference type="SAM" id="MobiDB-lite"/>
    </source>
</evidence>
<evidence type="ECO:0000256" key="5">
    <source>
        <dbReference type="ARBA" id="ARBA00022989"/>
    </source>
</evidence>
<comment type="similarity">
    <text evidence="7">Belongs to the binding-protein-dependent transport system permease family.</text>
</comment>
<dbReference type="PANTHER" id="PTHR43386:SF25">
    <property type="entry name" value="PEPTIDE ABC TRANSPORTER PERMEASE PROTEIN"/>
    <property type="match status" value="1"/>
</dbReference>
<evidence type="ECO:0000256" key="3">
    <source>
        <dbReference type="ARBA" id="ARBA00022475"/>
    </source>
</evidence>
<reference evidence="10 11" key="1">
    <citation type="submission" date="2021-03" db="EMBL/GenBank/DDBJ databases">
        <title>Genomic Encyclopedia of Type Strains, Phase IV (KMG-IV): sequencing the most valuable type-strain genomes for metagenomic binning, comparative biology and taxonomic classification.</title>
        <authorList>
            <person name="Goeker M."/>
        </authorList>
    </citation>
    <scope>NUCLEOTIDE SEQUENCE [LARGE SCALE GENOMIC DNA]</scope>
    <source>
        <strain evidence="10 11">DSM 26427</strain>
    </source>
</reference>
<accession>A0ABS4EPL2</accession>
<name>A0ABS4EPL2_9HYPH</name>
<feature type="transmembrane region" description="Helical" evidence="7">
    <location>
        <begin position="28"/>
        <end position="48"/>
    </location>
</feature>
<dbReference type="PROSITE" id="PS50928">
    <property type="entry name" value="ABC_TM1"/>
    <property type="match status" value="1"/>
</dbReference>
<keyword evidence="11" id="KW-1185">Reference proteome</keyword>
<proteinExistence type="inferred from homology"/>
<comment type="caution">
    <text evidence="10">The sequence shown here is derived from an EMBL/GenBank/DDBJ whole genome shotgun (WGS) entry which is preliminary data.</text>
</comment>
<dbReference type="EMBL" id="JAGGJV010000006">
    <property type="protein sequence ID" value="MBP1859875.1"/>
    <property type="molecule type" value="Genomic_DNA"/>
</dbReference>
<feature type="domain" description="ABC transmembrane type-1" evidence="9">
    <location>
        <begin position="90"/>
        <end position="275"/>
    </location>
</feature>
<dbReference type="InterPro" id="IPR000515">
    <property type="entry name" value="MetI-like"/>
</dbReference>
<comment type="subcellular location">
    <subcellularLocation>
        <location evidence="1 7">Cell membrane</location>
        <topology evidence="1 7">Multi-pass membrane protein</topology>
    </subcellularLocation>
</comment>
<evidence type="ECO:0000259" key="9">
    <source>
        <dbReference type="PROSITE" id="PS50928"/>
    </source>
</evidence>
<keyword evidence="6 7" id="KW-0472">Membrane</keyword>
<keyword evidence="3" id="KW-1003">Cell membrane</keyword>
<evidence type="ECO:0000256" key="1">
    <source>
        <dbReference type="ARBA" id="ARBA00004651"/>
    </source>
</evidence>
<feature type="compositionally biased region" description="Basic and acidic residues" evidence="8">
    <location>
        <begin position="291"/>
        <end position="300"/>
    </location>
</feature>
<gene>
    <name evidence="10" type="ORF">J2Z75_003396</name>
</gene>
<dbReference type="CDD" id="cd06261">
    <property type="entry name" value="TM_PBP2"/>
    <property type="match status" value="1"/>
</dbReference>
<evidence type="ECO:0000256" key="2">
    <source>
        <dbReference type="ARBA" id="ARBA00022448"/>
    </source>
</evidence>
<keyword evidence="5 7" id="KW-1133">Transmembrane helix</keyword>
<dbReference type="Proteomes" id="UP000823786">
    <property type="component" value="Unassembled WGS sequence"/>
</dbReference>
<dbReference type="InterPro" id="IPR050366">
    <property type="entry name" value="BP-dependent_transpt_permease"/>
</dbReference>
<dbReference type="Gene3D" id="1.10.3720.10">
    <property type="entry name" value="MetI-like"/>
    <property type="match status" value="1"/>
</dbReference>
<organism evidence="10 11">
    <name type="scientific">Rhizobium herbae</name>
    <dbReference type="NCBI Taxonomy" id="508661"/>
    <lineage>
        <taxon>Bacteria</taxon>
        <taxon>Pseudomonadati</taxon>
        <taxon>Pseudomonadota</taxon>
        <taxon>Alphaproteobacteria</taxon>
        <taxon>Hyphomicrobiales</taxon>
        <taxon>Rhizobiaceae</taxon>
        <taxon>Rhizobium/Agrobacterium group</taxon>
        <taxon>Rhizobium</taxon>
    </lineage>
</organism>
<evidence type="ECO:0000256" key="6">
    <source>
        <dbReference type="ARBA" id="ARBA00023136"/>
    </source>
</evidence>
<dbReference type="Pfam" id="PF00528">
    <property type="entry name" value="BPD_transp_1"/>
    <property type="match status" value="1"/>
</dbReference>
<evidence type="ECO:0000256" key="4">
    <source>
        <dbReference type="ARBA" id="ARBA00022692"/>
    </source>
</evidence>
<dbReference type="PANTHER" id="PTHR43386">
    <property type="entry name" value="OLIGOPEPTIDE TRANSPORT SYSTEM PERMEASE PROTEIN APPC"/>
    <property type="match status" value="1"/>
</dbReference>
<keyword evidence="4 7" id="KW-0812">Transmembrane</keyword>
<dbReference type="InterPro" id="IPR035906">
    <property type="entry name" value="MetI-like_sf"/>
</dbReference>